<feature type="transmembrane region" description="Helical" evidence="8">
    <location>
        <begin position="232"/>
        <end position="254"/>
    </location>
</feature>
<protein>
    <submittedName>
        <fullName evidence="9">Iron complex transport system permease protein</fullName>
    </submittedName>
</protein>
<evidence type="ECO:0000256" key="5">
    <source>
        <dbReference type="ARBA" id="ARBA00022692"/>
    </source>
</evidence>
<feature type="transmembrane region" description="Helical" evidence="8">
    <location>
        <begin position="200"/>
        <end position="220"/>
    </location>
</feature>
<organism evidence="9 10">
    <name type="scientific">Streptococcus saliviloxodontae</name>
    <dbReference type="NCBI Taxonomy" id="1349416"/>
    <lineage>
        <taxon>Bacteria</taxon>
        <taxon>Bacillati</taxon>
        <taxon>Bacillota</taxon>
        <taxon>Bacilli</taxon>
        <taxon>Lactobacillales</taxon>
        <taxon>Streptococcaceae</taxon>
        <taxon>Streptococcus</taxon>
    </lineage>
</organism>
<feature type="transmembrane region" description="Helical" evidence="8">
    <location>
        <begin position="287"/>
        <end position="310"/>
    </location>
</feature>
<evidence type="ECO:0000256" key="1">
    <source>
        <dbReference type="ARBA" id="ARBA00004651"/>
    </source>
</evidence>
<feature type="transmembrane region" description="Helical" evidence="8">
    <location>
        <begin position="158"/>
        <end position="180"/>
    </location>
</feature>
<dbReference type="PANTHER" id="PTHR30472:SF65">
    <property type="entry name" value="SIDEROPHORE TRANSPORT SYSTEM PERMEASE PROTEIN YFIZ-RELATED"/>
    <property type="match status" value="1"/>
</dbReference>
<comment type="caution">
    <text evidence="9">The sequence shown here is derived from an EMBL/GenBank/DDBJ whole genome shotgun (WGS) entry which is preliminary data.</text>
</comment>
<dbReference type="EMBL" id="JAFBEI010000018">
    <property type="protein sequence ID" value="MBM7636208.1"/>
    <property type="molecule type" value="Genomic_DNA"/>
</dbReference>
<evidence type="ECO:0000256" key="8">
    <source>
        <dbReference type="SAM" id="Phobius"/>
    </source>
</evidence>
<evidence type="ECO:0000313" key="10">
    <source>
        <dbReference type="Proteomes" id="UP000809081"/>
    </source>
</evidence>
<evidence type="ECO:0000256" key="4">
    <source>
        <dbReference type="ARBA" id="ARBA00022475"/>
    </source>
</evidence>
<dbReference type="Proteomes" id="UP000809081">
    <property type="component" value="Unassembled WGS sequence"/>
</dbReference>
<name>A0ABS2PN20_9STRE</name>
<keyword evidence="5 8" id="KW-0812">Transmembrane</keyword>
<evidence type="ECO:0000256" key="7">
    <source>
        <dbReference type="ARBA" id="ARBA00023136"/>
    </source>
</evidence>
<dbReference type="PANTHER" id="PTHR30472">
    <property type="entry name" value="FERRIC ENTEROBACTIN TRANSPORT SYSTEM PERMEASE PROTEIN"/>
    <property type="match status" value="1"/>
</dbReference>
<gene>
    <name evidence="9" type="ORF">JOC31_001027</name>
</gene>
<keyword evidence="7 8" id="KW-0472">Membrane</keyword>
<feature type="transmembrane region" description="Helical" evidence="8">
    <location>
        <begin position="100"/>
        <end position="119"/>
    </location>
</feature>
<comment type="subcellular location">
    <subcellularLocation>
        <location evidence="1">Cell membrane</location>
        <topology evidence="1">Multi-pass membrane protein</topology>
    </subcellularLocation>
</comment>
<proteinExistence type="inferred from homology"/>
<sequence>MNKNSLGQKNKPNQLWLVFFIILALFISGWYVGLRFGAIAYSNAQVWQVIKHPLTNSSIQDVIFDLRFPRILATLLVGAAMAQAGSIMQGVTRNPIADPGLLGINAGAGLALIIGYAIFGSMHYSFILLVCLLGSLLAALLVFGLSYQAKKGYNQLRLILAGAIISTLFSAIGQAITLYFDLSKTIIGWQAGGFVEINWNMIGIIAPFIILGLLLAQLFAHQLTILSLNETVATALGQKTALMTIALLAIVLVLSASSVALVGSISFIGLIIPHFIRMFVSKNYRTLLPMTAFTGATFMLWVDIICRTINPPKETPISAVIAIVGLPCFLWLVRRGKNL</sequence>
<dbReference type="Gene3D" id="1.10.3470.10">
    <property type="entry name" value="ABC transporter involved in vitamin B12 uptake, BtuC"/>
    <property type="match status" value="1"/>
</dbReference>
<keyword evidence="3" id="KW-0813">Transport</keyword>
<dbReference type="CDD" id="cd06550">
    <property type="entry name" value="TM_ABC_iron-siderophores_like"/>
    <property type="match status" value="1"/>
</dbReference>
<comment type="similarity">
    <text evidence="2">Belongs to the binding-protein-dependent transport system permease family. FecCD subfamily.</text>
</comment>
<dbReference type="Pfam" id="PF01032">
    <property type="entry name" value="FecCD"/>
    <property type="match status" value="1"/>
</dbReference>
<dbReference type="SUPFAM" id="SSF81345">
    <property type="entry name" value="ABC transporter involved in vitamin B12 uptake, BtuC"/>
    <property type="match status" value="1"/>
</dbReference>
<evidence type="ECO:0000256" key="2">
    <source>
        <dbReference type="ARBA" id="ARBA00007935"/>
    </source>
</evidence>
<feature type="transmembrane region" description="Helical" evidence="8">
    <location>
        <begin position="316"/>
        <end position="333"/>
    </location>
</feature>
<dbReference type="InterPro" id="IPR037294">
    <property type="entry name" value="ABC_BtuC-like"/>
</dbReference>
<keyword evidence="6 8" id="KW-1133">Transmembrane helix</keyword>
<feature type="transmembrane region" description="Helical" evidence="8">
    <location>
        <begin position="68"/>
        <end position="88"/>
    </location>
</feature>
<evidence type="ECO:0000313" key="9">
    <source>
        <dbReference type="EMBL" id="MBM7636208.1"/>
    </source>
</evidence>
<accession>A0ABS2PN20</accession>
<keyword evidence="4" id="KW-1003">Cell membrane</keyword>
<evidence type="ECO:0000256" key="6">
    <source>
        <dbReference type="ARBA" id="ARBA00022989"/>
    </source>
</evidence>
<dbReference type="InterPro" id="IPR000522">
    <property type="entry name" value="ABC_transptr_permease_BtuC"/>
</dbReference>
<feature type="transmembrane region" description="Helical" evidence="8">
    <location>
        <begin position="125"/>
        <end position="146"/>
    </location>
</feature>
<evidence type="ECO:0000256" key="3">
    <source>
        <dbReference type="ARBA" id="ARBA00022448"/>
    </source>
</evidence>
<dbReference type="RefSeq" id="WP_205017098.1">
    <property type="nucleotide sequence ID" value="NZ_JAFBEI010000018.1"/>
</dbReference>
<reference evidence="9 10" key="1">
    <citation type="submission" date="2021-01" db="EMBL/GenBank/DDBJ databases">
        <title>Genomic Encyclopedia of Type Strains, Phase IV (KMG-IV): sequencing the most valuable type-strain genomes for metagenomic binning, comparative biology and taxonomic classification.</title>
        <authorList>
            <person name="Goeker M."/>
        </authorList>
    </citation>
    <scope>NUCLEOTIDE SEQUENCE [LARGE SCALE GENOMIC DNA]</scope>
    <source>
        <strain evidence="9 10">DSM 27513</strain>
    </source>
</reference>
<keyword evidence="10" id="KW-1185">Reference proteome</keyword>